<name>A0ABQ2GMV3_9DEIO</name>
<evidence type="ECO:0000313" key="3">
    <source>
        <dbReference type="Proteomes" id="UP000661918"/>
    </source>
</evidence>
<dbReference type="EMBL" id="BMOM01000006">
    <property type="protein sequence ID" value="GGM04335.1"/>
    <property type="molecule type" value="Genomic_DNA"/>
</dbReference>
<protein>
    <submittedName>
        <fullName evidence="2">Uncharacterized protein</fullName>
    </submittedName>
</protein>
<reference evidence="3" key="1">
    <citation type="journal article" date="2019" name="Int. J. Syst. Evol. Microbiol.">
        <title>The Global Catalogue of Microorganisms (GCM) 10K type strain sequencing project: providing services to taxonomists for standard genome sequencing and annotation.</title>
        <authorList>
            <consortium name="The Broad Institute Genomics Platform"/>
            <consortium name="The Broad Institute Genome Sequencing Center for Infectious Disease"/>
            <person name="Wu L."/>
            <person name="Ma J."/>
        </authorList>
    </citation>
    <scope>NUCLEOTIDE SEQUENCE [LARGE SCALE GENOMIC DNA]</scope>
    <source>
        <strain evidence="3">JCM 15443</strain>
    </source>
</reference>
<keyword evidence="3" id="KW-1185">Reference proteome</keyword>
<dbReference type="Proteomes" id="UP000661918">
    <property type="component" value="Unassembled WGS sequence"/>
</dbReference>
<sequence>MDELLRRLHLLFAPQPLRVAVPVMASTGSTPAYMPQRPVYMTEGPAARTYSGAHQSAPAETVPRGPATPRAPVITELDLLRAFGCDI</sequence>
<feature type="region of interest" description="Disordered" evidence="1">
    <location>
        <begin position="48"/>
        <end position="70"/>
    </location>
</feature>
<evidence type="ECO:0000313" key="2">
    <source>
        <dbReference type="EMBL" id="GGM04335.1"/>
    </source>
</evidence>
<comment type="caution">
    <text evidence="2">The sequence shown here is derived from an EMBL/GenBank/DDBJ whole genome shotgun (WGS) entry which is preliminary data.</text>
</comment>
<proteinExistence type="predicted"/>
<organism evidence="2 3">
    <name type="scientific">Deinococcus aerophilus</name>
    <dbReference type="NCBI Taxonomy" id="522488"/>
    <lineage>
        <taxon>Bacteria</taxon>
        <taxon>Thermotogati</taxon>
        <taxon>Deinococcota</taxon>
        <taxon>Deinococci</taxon>
        <taxon>Deinococcales</taxon>
        <taxon>Deinococcaceae</taxon>
        <taxon>Deinococcus</taxon>
    </lineage>
</organism>
<gene>
    <name evidence="2" type="ORF">GCM10010841_10820</name>
</gene>
<accession>A0ABQ2GMV3</accession>
<evidence type="ECO:0000256" key="1">
    <source>
        <dbReference type="SAM" id="MobiDB-lite"/>
    </source>
</evidence>